<feature type="region of interest" description="Disordered" evidence="5">
    <location>
        <begin position="84"/>
        <end position="118"/>
    </location>
</feature>
<dbReference type="GO" id="GO:0016567">
    <property type="term" value="P:protein ubiquitination"/>
    <property type="evidence" value="ECO:0007669"/>
    <property type="project" value="TreeGrafter"/>
</dbReference>
<feature type="compositionally biased region" description="Polar residues" evidence="5">
    <location>
        <begin position="107"/>
        <end position="117"/>
    </location>
</feature>
<dbReference type="PROSITE" id="PS00518">
    <property type="entry name" value="ZF_RING_1"/>
    <property type="match status" value="1"/>
</dbReference>
<evidence type="ECO:0000256" key="3">
    <source>
        <dbReference type="ARBA" id="ARBA00022833"/>
    </source>
</evidence>
<keyword evidence="1" id="KW-0479">Metal-binding</keyword>
<gene>
    <name evidence="7" type="ORF">SKAU_G00197860</name>
</gene>
<sequence length="155" mass="18187">MVECEDNMECGVCYQAYTRWERVPRLLHCGHALCTLCLKQMSQSMSSLLAVRCPFCRWTTCVGPNLSLQEGLWVHAKLWDQISECEEESESEEEEEEKEKGEEQEQARPTQLTQQPKWPSLERYRLHLQVPAVLRRFSGRLQRTFRHGHQTSCKS</sequence>
<dbReference type="SMART" id="SM00184">
    <property type="entry name" value="RING"/>
    <property type="match status" value="1"/>
</dbReference>
<accession>A0A9Q1IVU6</accession>
<dbReference type="GO" id="GO:0008270">
    <property type="term" value="F:zinc ion binding"/>
    <property type="evidence" value="ECO:0007669"/>
    <property type="project" value="UniProtKB-KW"/>
</dbReference>
<dbReference type="EMBL" id="JAINUF010000006">
    <property type="protein sequence ID" value="KAJ8356992.1"/>
    <property type="molecule type" value="Genomic_DNA"/>
</dbReference>
<organism evidence="7 8">
    <name type="scientific">Synaphobranchus kaupii</name>
    <name type="common">Kaup's arrowtooth eel</name>
    <dbReference type="NCBI Taxonomy" id="118154"/>
    <lineage>
        <taxon>Eukaryota</taxon>
        <taxon>Metazoa</taxon>
        <taxon>Chordata</taxon>
        <taxon>Craniata</taxon>
        <taxon>Vertebrata</taxon>
        <taxon>Euteleostomi</taxon>
        <taxon>Actinopterygii</taxon>
        <taxon>Neopterygii</taxon>
        <taxon>Teleostei</taxon>
        <taxon>Anguilliformes</taxon>
        <taxon>Synaphobranchidae</taxon>
        <taxon>Synaphobranchus</taxon>
    </lineage>
</organism>
<dbReference type="AlphaFoldDB" id="A0A9Q1IVU6"/>
<evidence type="ECO:0000256" key="1">
    <source>
        <dbReference type="ARBA" id="ARBA00022723"/>
    </source>
</evidence>
<evidence type="ECO:0000313" key="8">
    <source>
        <dbReference type="Proteomes" id="UP001152622"/>
    </source>
</evidence>
<evidence type="ECO:0000259" key="6">
    <source>
        <dbReference type="PROSITE" id="PS50089"/>
    </source>
</evidence>
<keyword evidence="3" id="KW-0862">Zinc</keyword>
<protein>
    <recommendedName>
        <fullName evidence="6">RING-type domain-containing protein</fullName>
    </recommendedName>
</protein>
<evidence type="ECO:0000256" key="2">
    <source>
        <dbReference type="ARBA" id="ARBA00022771"/>
    </source>
</evidence>
<evidence type="ECO:0000313" key="7">
    <source>
        <dbReference type="EMBL" id="KAJ8356992.1"/>
    </source>
</evidence>
<dbReference type="Proteomes" id="UP001152622">
    <property type="component" value="Chromosome 6"/>
</dbReference>
<proteinExistence type="predicted"/>
<reference evidence="7" key="1">
    <citation type="journal article" date="2023" name="Science">
        <title>Genome structures resolve the early diversification of teleost fishes.</title>
        <authorList>
            <person name="Parey E."/>
            <person name="Louis A."/>
            <person name="Montfort J."/>
            <person name="Bouchez O."/>
            <person name="Roques C."/>
            <person name="Iampietro C."/>
            <person name="Lluch J."/>
            <person name="Castinel A."/>
            <person name="Donnadieu C."/>
            <person name="Desvignes T."/>
            <person name="Floi Bucao C."/>
            <person name="Jouanno E."/>
            <person name="Wen M."/>
            <person name="Mejri S."/>
            <person name="Dirks R."/>
            <person name="Jansen H."/>
            <person name="Henkel C."/>
            <person name="Chen W.J."/>
            <person name="Zahm M."/>
            <person name="Cabau C."/>
            <person name="Klopp C."/>
            <person name="Thompson A.W."/>
            <person name="Robinson-Rechavi M."/>
            <person name="Braasch I."/>
            <person name="Lecointre G."/>
            <person name="Bobe J."/>
            <person name="Postlethwait J.H."/>
            <person name="Berthelot C."/>
            <person name="Roest Crollius H."/>
            <person name="Guiguen Y."/>
        </authorList>
    </citation>
    <scope>NUCLEOTIDE SEQUENCE</scope>
    <source>
        <strain evidence="7">WJC10195</strain>
    </source>
</reference>
<dbReference type="SUPFAM" id="SSF57850">
    <property type="entry name" value="RING/U-box"/>
    <property type="match status" value="1"/>
</dbReference>
<dbReference type="InterPro" id="IPR001841">
    <property type="entry name" value="Znf_RING"/>
</dbReference>
<feature type="compositionally biased region" description="Acidic residues" evidence="5">
    <location>
        <begin position="84"/>
        <end position="97"/>
    </location>
</feature>
<dbReference type="InterPro" id="IPR017907">
    <property type="entry name" value="Znf_RING_CS"/>
</dbReference>
<keyword evidence="8" id="KW-1185">Reference proteome</keyword>
<dbReference type="InterPro" id="IPR013083">
    <property type="entry name" value="Znf_RING/FYVE/PHD"/>
</dbReference>
<dbReference type="Gene3D" id="3.30.40.10">
    <property type="entry name" value="Zinc/RING finger domain, C3HC4 (zinc finger)"/>
    <property type="match status" value="1"/>
</dbReference>
<dbReference type="OrthoDB" id="6106880at2759"/>
<keyword evidence="2 4" id="KW-0863">Zinc-finger</keyword>
<evidence type="ECO:0000256" key="5">
    <source>
        <dbReference type="SAM" id="MobiDB-lite"/>
    </source>
</evidence>
<name>A0A9Q1IVU6_SYNKA</name>
<dbReference type="PANTHER" id="PTHR22791">
    <property type="entry name" value="RING-TYPE DOMAIN-CONTAINING PROTEIN"/>
    <property type="match status" value="1"/>
</dbReference>
<dbReference type="Pfam" id="PF14634">
    <property type="entry name" value="zf-RING_5"/>
    <property type="match status" value="1"/>
</dbReference>
<feature type="domain" description="RING-type" evidence="6">
    <location>
        <begin position="10"/>
        <end position="57"/>
    </location>
</feature>
<dbReference type="GO" id="GO:0061630">
    <property type="term" value="F:ubiquitin protein ligase activity"/>
    <property type="evidence" value="ECO:0007669"/>
    <property type="project" value="TreeGrafter"/>
</dbReference>
<evidence type="ECO:0000256" key="4">
    <source>
        <dbReference type="PROSITE-ProRule" id="PRU00175"/>
    </source>
</evidence>
<dbReference type="PROSITE" id="PS50089">
    <property type="entry name" value="ZF_RING_2"/>
    <property type="match status" value="1"/>
</dbReference>
<comment type="caution">
    <text evidence="7">The sequence shown here is derived from an EMBL/GenBank/DDBJ whole genome shotgun (WGS) entry which is preliminary data.</text>
</comment>
<dbReference type="InterPro" id="IPR051435">
    <property type="entry name" value="RING_finger_E3_ubiq-ligases"/>
</dbReference>
<dbReference type="PANTHER" id="PTHR22791:SF31">
    <property type="entry name" value="IM:7152348"/>
    <property type="match status" value="1"/>
</dbReference>